<gene>
    <name evidence="3" type="ORF">E1B00_03210</name>
</gene>
<sequence>MVRSLLLVLLIASGAPAADAFERIPPAAAGYSESGLEALRQVLAEAGSESMLLVHEGKVFFEWGDIHERRLVHSIRKPLLHALIGQELGKGCLALERTVGDYGIDERAPGLSAAEKSATLRQLLQSRSGVYHPAAAESEGMAAQRPARGSHAPGEHYYYNNWDFNVAGAIFERCAGLGVHEAFQERIARPLGMRDFRGRIYAWPRDGQDLPGDADGFRSLDPTLSRYRAYHFRLSAHDLALFGQLYLDRGQWRGRQLVPAAWIDQGTRPVSILNADYGLAYGELWNVLVPDEGETRASFYHTGLGVHMLGVYPKHGLVMVHRVDTERAFSFDEGNLLRIIRAMHAARLRTAD</sequence>
<name>A0A5C4RUA6_9GAMM</name>
<dbReference type="InterPro" id="IPR012338">
    <property type="entry name" value="Beta-lactam/transpept-like"/>
</dbReference>
<feature type="signal peptide" evidence="1">
    <location>
        <begin position="1"/>
        <end position="17"/>
    </location>
</feature>
<evidence type="ECO:0000256" key="1">
    <source>
        <dbReference type="SAM" id="SignalP"/>
    </source>
</evidence>
<evidence type="ECO:0000259" key="2">
    <source>
        <dbReference type="Pfam" id="PF00144"/>
    </source>
</evidence>
<feature type="chain" id="PRO_5022940337" evidence="1">
    <location>
        <begin position="18"/>
        <end position="352"/>
    </location>
</feature>
<protein>
    <submittedName>
        <fullName evidence="3">Class C beta-lactamase-related serine hydrolase</fullName>
    </submittedName>
</protein>
<proteinExistence type="predicted"/>
<accession>A0A5C4RUA6</accession>
<feature type="domain" description="Beta-lactamase-related" evidence="2">
    <location>
        <begin position="67"/>
        <end position="320"/>
    </location>
</feature>
<evidence type="ECO:0000313" key="3">
    <source>
        <dbReference type="EMBL" id="TNJ34806.1"/>
    </source>
</evidence>
<dbReference type="Pfam" id="PF00144">
    <property type="entry name" value="Beta-lactamase"/>
    <property type="match status" value="1"/>
</dbReference>
<dbReference type="PANTHER" id="PTHR43283">
    <property type="entry name" value="BETA-LACTAMASE-RELATED"/>
    <property type="match status" value="1"/>
</dbReference>
<keyword evidence="1" id="KW-0732">Signal</keyword>
<dbReference type="SUPFAM" id="SSF56601">
    <property type="entry name" value="beta-lactamase/transpeptidase-like"/>
    <property type="match status" value="1"/>
</dbReference>
<dbReference type="EMBL" id="SMDR01000001">
    <property type="protein sequence ID" value="TNJ34806.1"/>
    <property type="molecule type" value="Genomic_DNA"/>
</dbReference>
<dbReference type="Proteomes" id="UP000305760">
    <property type="component" value="Unassembled WGS sequence"/>
</dbReference>
<dbReference type="OrthoDB" id="119951at2"/>
<dbReference type="AlphaFoldDB" id="A0A5C4RUA6"/>
<dbReference type="RefSeq" id="WP_139445615.1">
    <property type="nucleotide sequence ID" value="NZ_SMDR01000001.1"/>
</dbReference>
<dbReference type="Gene3D" id="3.40.710.10">
    <property type="entry name" value="DD-peptidase/beta-lactamase superfamily"/>
    <property type="match status" value="1"/>
</dbReference>
<dbReference type="GO" id="GO:0016787">
    <property type="term" value="F:hydrolase activity"/>
    <property type="evidence" value="ECO:0007669"/>
    <property type="project" value="UniProtKB-KW"/>
</dbReference>
<organism evidence="3 4">
    <name type="scientific">Arenimonas terrae</name>
    <dbReference type="NCBI Taxonomy" id="2546226"/>
    <lineage>
        <taxon>Bacteria</taxon>
        <taxon>Pseudomonadati</taxon>
        <taxon>Pseudomonadota</taxon>
        <taxon>Gammaproteobacteria</taxon>
        <taxon>Lysobacterales</taxon>
        <taxon>Lysobacteraceae</taxon>
        <taxon>Arenimonas</taxon>
    </lineage>
</organism>
<keyword evidence="3" id="KW-0378">Hydrolase</keyword>
<dbReference type="PANTHER" id="PTHR43283:SF7">
    <property type="entry name" value="BETA-LACTAMASE-RELATED DOMAIN-CONTAINING PROTEIN"/>
    <property type="match status" value="1"/>
</dbReference>
<comment type="caution">
    <text evidence="3">The sequence shown here is derived from an EMBL/GenBank/DDBJ whole genome shotgun (WGS) entry which is preliminary data.</text>
</comment>
<keyword evidence="4" id="KW-1185">Reference proteome</keyword>
<dbReference type="InterPro" id="IPR001466">
    <property type="entry name" value="Beta-lactam-related"/>
</dbReference>
<evidence type="ECO:0000313" key="4">
    <source>
        <dbReference type="Proteomes" id="UP000305760"/>
    </source>
</evidence>
<reference evidence="3 4" key="1">
    <citation type="submission" date="2019-03" db="EMBL/GenBank/DDBJ databases">
        <title>Arenimonas daejeonensis sp. nov., isolated from compost.</title>
        <authorList>
            <person name="Jeon C.O."/>
        </authorList>
    </citation>
    <scope>NUCLEOTIDE SEQUENCE [LARGE SCALE GENOMIC DNA]</scope>
    <source>
        <strain evidence="3 4">R29</strain>
    </source>
</reference>
<dbReference type="InterPro" id="IPR050789">
    <property type="entry name" value="Diverse_Enzym_Activities"/>
</dbReference>